<dbReference type="PANTHER" id="PTHR46206:SF6">
    <property type="entry name" value="CYTOCHROME P450 MONOOXYGENASE AN1598-RELATED"/>
    <property type="match status" value="1"/>
</dbReference>
<evidence type="ECO:0000256" key="9">
    <source>
        <dbReference type="RuleBase" id="RU000461"/>
    </source>
</evidence>
<dbReference type="InterPro" id="IPR036396">
    <property type="entry name" value="Cyt_P450_sf"/>
</dbReference>
<evidence type="ECO:0000313" key="12">
    <source>
        <dbReference type="Proteomes" id="UP000030651"/>
    </source>
</evidence>
<evidence type="ECO:0000256" key="3">
    <source>
        <dbReference type="ARBA" id="ARBA00010617"/>
    </source>
</evidence>
<dbReference type="Pfam" id="PF00067">
    <property type="entry name" value="p450"/>
    <property type="match status" value="1"/>
</dbReference>
<keyword evidence="10" id="KW-0812">Transmembrane</keyword>
<keyword evidence="8 9" id="KW-0349">Heme</keyword>
<dbReference type="Proteomes" id="UP000030651">
    <property type="component" value="Unassembled WGS sequence"/>
</dbReference>
<keyword evidence="12" id="KW-1185">Reference proteome</keyword>
<evidence type="ECO:0000256" key="2">
    <source>
        <dbReference type="ARBA" id="ARBA00004167"/>
    </source>
</evidence>
<comment type="subcellular location">
    <subcellularLocation>
        <location evidence="2">Membrane</location>
        <topology evidence="2">Single-pass membrane protein</topology>
    </subcellularLocation>
</comment>
<dbReference type="SUPFAM" id="SSF48264">
    <property type="entry name" value="Cytochrome P450"/>
    <property type="match status" value="1"/>
</dbReference>
<protein>
    <recommendedName>
        <fullName evidence="13">Cytochrome P450</fullName>
    </recommendedName>
</protein>
<dbReference type="InterPro" id="IPR001128">
    <property type="entry name" value="Cyt_P450"/>
</dbReference>
<dbReference type="GeneID" id="19270104"/>
<reference evidence="12" key="1">
    <citation type="journal article" date="2015" name="BMC Genomics">
        <title>Genomic and transcriptomic analysis of the endophytic fungus Pestalotiopsis fici reveals its lifestyle and high potential for synthesis of natural products.</title>
        <authorList>
            <person name="Wang X."/>
            <person name="Zhang X."/>
            <person name="Liu L."/>
            <person name="Xiang M."/>
            <person name="Wang W."/>
            <person name="Sun X."/>
            <person name="Che Y."/>
            <person name="Guo L."/>
            <person name="Liu G."/>
            <person name="Guo L."/>
            <person name="Wang C."/>
            <person name="Yin W.B."/>
            <person name="Stadler M."/>
            <person name="Zhang X."/>
            <person name="Liu X."/>
        </authorList>
    </citation>
    <scope>NUCLEOTIDE SEQUENCE [LARGE SCALE GENOMIC DNA]</scope>
    <source>
        <strain evidence="12">W106-1 / CGMCC3.15140</strain>
    </source>
</reference>
<dbReference type="GO" id="GO:0020037">
    <property type="term" value="F:heme binding"/>
    <property type="evidence" value="ECO:0007669"/>
    <property type="project" value="InterPro"/>
</dbReference>
<comment type="similarity">
    <text evidence="3 9">Belongs to the cytochrome P450 family.</text>
</comment>
<dbReference type="OMA" id="FNDNIPM"/>
<dbReference type="PRINTS" id="PR00385">
    <property type="entry name" value="P450"/>
</dbReference>
<evidence type="ECO:0000256" key="5">
    <source>
        <dbReference type="ARBA" id="ARBA00023002"/>
    </source>
</evidence>
<keyword evidence="10" id="KW-1133">Transmembrane helix</keyword>
<evidence type="ECO:0000256" key="6">
    <source>
        <dbReference type="ARBA" id="ARBA00023004"/>
    </source>
</evidence>
<dbReference type="PRINTS" id="PR00465">
    <property type="entry name" value="EP450IV"/>
</dbReference>
<dbReference type="InParanoid" id="W3XB00"/>
<gene>
    <name evidence="11" type="ORF">PFICI_05091</name>
</gene>
<dbReference type="GO" id="GO:0005506">
    <property type="term" value="F:iron ion binding"/>
    <property type="evidence" value="ECO:0007669"/>
    <property type="project" value="InterPro"/>
</dbReference>
<dbReference type="eggNOG" id="KOG0158">
    <property type="taxonomic scope" value="Eukaryota"/>
</dbReference>
<dbReference type="RefSeq" id="XP_007831863.1">
    <property type="nucleotide sequence ID" value="XM_007833672.1"/>
</dbReference>
<evidence type="ECO:0000313" key="11">
    <source>
        <dbReference type="EMBL" id="ETS83215.1"/>
    </source>
</evidence>
<dbReference type="HOGENOM" id="CLU_022195_0_2_1"/>
<evidence type="ECO:0000256" key="10">
    <source>
        <dbReference type="SAM" id="Phobius"/>
    </source>
</evidence>
<evidence type="ECO:0000256" key="8">
    <source>
        <dbReference type="PIRSR" id="PIRSR602403-1"/>
    </source>
</evidence>
<keyword evidence="10" id="KW-0472">Membrane</keyword>
<dbReference type="PROSITE" id="PS00086">
    <property type="entry name" value="CYTOCHROME_P450"/>
    <property type="match status" value="1"/>
</dbReference>
<evidence type="ECO:0000256" key="7">
    <source>
        <dbReference type="ARBA" id="ARBA00023033"/>
    </source>
</evidence>
<dbReference type="EMBL" id="KI912111">
    <property type="protein sequence ID" value="ETS83215.1"/>
    <property type="molecule type" value="Genomic_DNA"/>
</dbReference>
<dbReference type="AlphaFoldDB" id="W3XB00"/>
<name>W3XB00_PESFW</name>
<proteinExistence type="inferred from homology"/>
<dbReference type="GO" id="GO:0016020">
    <property type="term" value="C:membrane"/>
    <property type="evidence" value="ECO:0007669"/>
    <property type="project" value="UniProtKB-SubCell"/>
</dbReference>
<organism evidence="11 12">
    <name type="scientific">Pestalotiopsis fici (strain W106-1 / CGMCC3.15140)</name>
    <dbReference type="NCBI Taxonomy" id="1229662"/>
    <lineage>
        <taxon>Eukaryota</taxon>
        <taxon>Fungi</taxon>
        <taxon>Dikarya</taxon>
        <taxon>Ascomycota</taxon>
        <taxon>Pezizomycotina</taxon>
        <taxon>Sordariomycetes</taxon>
        <taxon>Xylariomycetidae</taxon>
        <taxon>Amphisphaeriales</taxon>
        <taxon>Sporocadaceae</taxon>
        <taxon>Pestalotiopsis</taxon>
    </lineage>
</organism>
<dbReference type="PANTHER" id="PTHR46206">
    <property type="entry name" value="CYTOCHROME P450"/>
    <property type="match status" value="1"/>
</dbReference>
<dbReference type="OrthoDB" id="1844152at2759"/>
<keyword evidence="4 8" id="KW-0479">Metal-binding</keyword>
<sequence length="542" mass="61375">MASHGPFINGSSSTQSLGLDAHRFFNEMTFGLVGIFILIIGAGVLLPKSVRLPDVEFLRISNKPGGKAGDADDIQAFLSDSLSAIMKGYNEYSKKGKHFLLRTPKQVYLIAATNFLDEIRKAPETHLSQPAAAEIIFQTRHTFHPTLVHDTYHFNVVKTKVTSALAYNIPDLVHESRYAFSVELGGKSHDWKALRMYPLATKIITRISNRMLVGPQLCRNDEFLHYSGDYTRTTFNTATVLRNYPEFVKSSLMYFMSDCNKQQQTARKFLVPMIKERLEIMAKSKNSKDTCEKPEDALQWLLDITPEEKRDPEILTQRMIQINVTAIHAPAVTLVECVFDLSRHPEIQEELRAEMAAVLGDKPVGTQVWKKASIDNLVKLDSFIRESARLTPMSAVKLERLAVKDYQLSDGTLIPRGTSVGVIAHGRHIDEDFLENATQFDAFRYARMRSSPETAMQYTFSQTSPDNLLFGFGRHACPGRHFASALIKICLVQILVQHDIRFVDGKPDPCGQWTQKFRNPDVEASVCFKLRETESRFRSMFD</sequence>
<keyword evidence="7 9" id="KW-0503">Monooxygenase</keyword>
<dbReference type="CDD" id="cd11041">
    <property type="entry name" value="CYP503A1-like"/>
    <property type="match status" value="1"/>
</dbReference>
<dbReference type="KEGG" id="pfy:PFICI_05091"/>
<feature type="transmembrane region" description="Helical" evidence="10">
    <location>
        <begin position="28"/>
        <end position="46"/>
    </location>
</feature>
<keyword evidence="5 9" id="KW-0560">Oxidoreductase</keyword>
<evidence type="ECO:0000256" key="1">
    <source>
        <dbReference type="ARBA" id="ARBA00001971"/>
    </source>
</evidence>
<comment type="cofactor">
    <cofactor evidence="1 8">
        <name>heme</name>
        <dbReference type="ChEBI" id="CHEBI:30413"/>
    </cofactor>
</comment>
<keyword evidence="6 8" id="KW-0408">Iron</keyword>
<dbReference type="GO" id="GO:0016705">
    <property type="term" value="F:oxidoreductase activity, acting on paired donors, with incorporation or reduction of molecular oxygen"/>
    <property type="evidence" value="ECO:0007669"/>
    <property type="project" value="InterPro"/>
</dbReference>
<dbReference type="Gene3D" id="1.10.630.10">
    <property type="entry name" value="Cytochrome P450"/>
    <property type="match status" value="1"/>
</dbReference>
<accession>W3XB00</accession>
<dbReference type="InterPro" id="IPR017972">
    <property type="entry name" value="Cyt_P450_CS"/>
</dbReference>
<dbReference type="GO" id="GO:0004497">
    <property type="term" value="F:monooxygenase activity"/>
    <property type="evidence" value="ECO:0007669"/>
    <property type="project" value="UniProtKB-KW"/>
</dbReference>
<dbReference type="InterPro" id="IPR002403">
    <property type="entry name" value="Cyt_P450_E_grp-IV"/>
</dbReference>
<feature type="binding site" description="axial binding residue" evidence="8">
    <location>
        <position position="477"/>
    </location>
    <ligand>
        <name>heme</name>
        <dbReference type="ChEBI" id="CHEBI:30413"/>
    </ligand>
    <ligandPart>
        <name>Fe</name>
        <dbReference type="ChEBI" id="CHEBI:18248"/>
    </ligandPart>
</feature>
<evidence type="ECO:0000256" key="4">
    <source>
        <dbReference type="ARBA" id="ARBA00022723"/>
    </source>
</evidence>
<evidence type="ECO:0008006" key="13">
    <source>
        <dbReference type="Google" id="ProtNLM"/>
    </source>
</evidence>